<dbReference type="InterPro" id="IPR036873">
    <property type="entry name" value="Rhodanese-like_dom_sf"/>
</dbReference>
<dbReference type="SMART" id="SM00450">
    <property type="entry name" value="RHOD"/>
    <property type="match status" value="1"/>
</dbReference>
<dbReference type="GO" id="GO:0005737">
    <property type="term" value="C:cytoplasm"/>
    <property type="evidence" value="ECO:0007669"/>
    <property type="project" value="TreeGrafter"/>
</dbReference>
<feature type="domain" description="Rhodanese" evidence="2">
    <location>
        <begin position="36"/>
        <end position="137"/>
    </location>
</feature>
<evidence type="ECO:0000256" key="1">
    <source>
        <dbReference type="SAM" id="MobiDB-lite"/>
    </source>
</evidence>
<dbReference type="PROSITE" id="PS50206">
    <property type="entry name" value="RHODANESE_3"/>
    <property type="match status" value="1"/>
</dbReference>
<dbReference type="Proteomes" id="UP000189580">
    <property type="component" value="Chromosome b"/>
</dbReference>
<dbReference type="InterPro" id="IPR001763">
    <property type="entry name" value="Rhodanese-like_dom"/>
</dbReference>
<dbReference type="RefSeq" id="XP_018737748.1">
    <property type="nucleotide sequence ID" value="XM_018879872.1"/>
</dbReference>
<dbReference type="PANTHER" id="PTHR10828:SF50">
    <property type="entry name" value="REDUCTASE (ARC2), PUTATIVE (AFU_ORTHOLOGUE AFUA_6G13400)-RELATED"/>
    <property type="match status" value="1"/>
</dbReference>
<accession>A0A167FGI2</accession>
<dbReference type="OrthoDB" id="8300214at2759"/>
<evidence type="ECO:0000313" key="3">
    <source>
        <dbReference type="EMBL" id="ANB15271.1"/>
    </source>
</evidence>
<dbReference type="SUPFAM" id="SSF52821">
    <property type="entry name" value="Rhodanese/Cell cycle control phosphatase"/>
    <property type="match status" value="1"/>
</dbReference>
<dbReference type="GO" id="GO:0005634">
    <property type="term" value="C:nucleus"/>
    <property type="evidence" value="ECO:0007669"/>
    <property type="project" value="TreeGrafter"/>
</dbReference>
<dbReference type="Gene3D" id="3.40.250.10">
    <property type="entry name" value="Rhodanese-like domain"/>
    <property type="match status" value="1"/>
</dbReference>
<proteinExistence type="predicted"/>
<gene>
    <name evidence="3" type="ORF">AWJ20_2897</name>
</gene>
<reference evidence="3 4" key="1">
    <citation type="submission" date="2016-02" db="EMBL/GenBank/DDBJ databases">
        <title>Complete genome sequence and transcriptome regulation of the pentose utilising yeast Sugiyamaella lignohabitans.</title>
        <authorList>
            <person name="Bellasio M."/>
            <person name="Peymann A."/>
            <person name="Valli M."/>
            <person name="Sipitzky M."/>
            <person name="Graf A."/>
            <person name="Sauer M."/>
            <person name="Marx H."/>
            <person name="Mattanovich D."/>
        </authorList>
    </citation>
    <scope>NUCLEOTIDE SEQUENCE [LARGE SCALE GENOMIC DNA]</scope>
    <source>
        <strain evidence="3 4">CBS 10342</strain>
    </source>
</reference>
<name>A0A167FGI2_9ASCO</name>
<dbReference type="PANTHER" id="PTHR10828">
    <property type="entry name" value="M-PHASE INDUCER PHOSPHATASE DUAL SPECIFICITY PHOSPHATASE CDC25"/>
    <property type="match status" value="1"/>
</dbReference>
<dbReference type="EMBL" id="CP014503">
    <property type="protein sequence ID" value="ANB15271.1"/>
    <property type="molecule type" value="Genomic_DNA"/>
</dbReference>
<feature type="region of interest" description="Disordered" evidence="1">
    <location>
        <begin position="1"/>
        <end position="21"/>
    </location>
</feature>
<evidence type="ECO:0000259" key="2">
    <source>
        <dbReference type="PROSITE" id="PS50206"/>
    </source>
</evidence>
<dbReference type="KEGG" id="slb:AWJ20_2897"/>
<organism evidence="3 4">
    <name type="scientific">Sugiyamaella lignohabitans</name>
    <dbReference type="NCBI Taxonomy" id="796027"/>
    <lineage>
        <taxon>Eukaryota</taxon>
        <taxon>Fungi</taxon>
        <taxon>Dikarya</taxon>
        <taxon>Ascomycota</taxon>
        <taxon>Saccharomycotina</taxon>
        <taxon>Dipodascomycetes</taxon>
        <taxon>Dipodascales</taxon>
        <taxon>Trichomonascaceae</taxon>
        <taxon>Sugiyamaella</taxon>
    </lineage>
</organism>
<dbReference type="GeneID" id="30034858"/>
<dbReference type="Pfam" id="PF00581">
    <property type="entry name" value="Rhodanese"/>
    <property type="match status" value="1"/>
</dbReference>
<dbReference type="AlphaFoldDB" id="A0A167FGI2"/>
<evidence type="ECO:0000313" key="4">
    <source>
        <dbReference type="Proteomes" id="UP000189580"/>
    </source>
</evidence>
<keyword evidence="4" id="KW-1185">Reference proteome</keyword>
<dbReference type="GO" id="GO:0004725">
    <property type="term" value="F:protein tyrosine phosphatase activity"/>
    <property type="evidence" value="ECO:0007669"/>
    <property type="project" value="TreeGrafter"/>
</dbReference>
<sequence length="150" mass="16889">MSSQSTAAPQWWEKYPNPKSEPTYISKEKVAEDVRSKENVLVIDVRRDDFKGGKIKTALNLPAQSFYNSVDSVYDLAEKSGKEAIYVHCNRSSVGSRGWRVAGWLQDTATSRGEKVKIYAITDGIVGFATGGKEYTELLDEYDPEVWEKK</sequence>
<protein>
    <recommendedName>
        <fullName evidence="2">Rhodanese domain-containing protein</fullName>
    </recommendedName>
</protein>